<evidence type="ECO:0000259" key="5">
    <source>
        <dbReference type="PROSITE" id="PS51186"/>
    </source>
</evidence>
<feature type="domain" description="N-acetyltransferase" evidence="5">
    <location>
        <begin position="34"/>
        <end position="206"/>
    </location>
</feature>
<dbReference type="GO" id="GO:0005737">
    <property type="term" value="C:cytoplasm"/>
    <property type="evidence" value="ECO:0007669"/>
    <property type="project" value="TreeGrafter"/>
</dbReference>
<evidence type="ECO:0000256" key="3">
    <source>
        <dbReference type="ARBA" id="ARBA00038502"/>
    </source>
</evidence>
<reference evidence="6" key="1">
    <citation type="submission" date="2023-01" db="EMBL/GenBank/DDBJ databases">
        <title>The diversity of Class Acidimicrobiia in South China Sea sediment environments and the proposal of Iamia marina sp. nov., a novel species of the genus Iamia.</title>
        <authorList>
            <person name="He Y."/>
            <person name="Tian X."/>
        </authorList>
    </citation>
    <scope>NUCLEOTIDE SEQUENCE</scope>
    <source>
        <strain evidence="6">DSM 19957</strain>
    </source>
</reference>
<protein>
    <submittedName>
        <fullName evidence="6">GNAT family protein</fullName>
    </submittedName>
</protein>
<dbReference type="InterPro" id="IPR016181">
    <property type="entry name" value="Acyl_CoA_acyltransferase"/>
</dbReference>
<proteinExistence type="inferred from homology"/>
<dbReference type="PANTHER" id="PTHR43792:SF8">
    <property type="entry name" value="[RIBOSOMAL PROTEIN US5]-ALANINE N-ACETYLTRANSFERASE"/>
    <property type="match status" value="1"/>
</dbReference>
<dbReference type="Gene3D" id="3.40.630.30">
    <property type="match status" value="1"/>
</dbReference>
<dbReference type="RefSeq" id="WP_272737952.1">
    <property type="nucleotide sequence ID" value="NZ_CP116942.1"/>
</dbReference>
<dbReference type="InterPro" id="IPR051531">
    <property type="entry name" value="N-acetyltransferase"/>
</dbReference>
<dbReference type="GO" id="GO:0008999">
    <property type="term" value="F:protein-N-terminal-alanine acetyltransferase activity"/>
    <property type="evidence" value="ECO:0007669"/>
    <property type="project" value="TreeGrafter"/>
</dbReference>
<dbReference type="Pfam" id="PF13302">
    <property type="entry name" value="Acetyltransf_3"/>
    <property type="match status" value="1"/>
</dbReference>
<organism evidence="6 7">
    <name type="scientific">Iamia majanohamensis</name>
    <dbReference type="NCBI Taxonomy" id="467976"/>
    <lineage>
        <taxon>Bacteria</taxon>
        <taxon>Bacillati</taxon>
        <taxon>Actinomycetota</taxon>
        <taxon>Acidimicrobiia</taxon>
        <taxon>Acidimicrobiales</taxon>
        <taxon>Iamiaceae</taxon>
        <taxon>Iamia</taxon>
    </lineage>
</organism>
<dbReference type="PROSITE" id="PS51186">
    <property type="entry name" value="GNAT"/>
    <property type="match status" value="1"/>
</dbReference>
<evidence type="ECO:0000256" key="4">
    <source>
        <dbReference type="SAM" id="MobiDB-lite"/>
    </source>
</evidence>
<dbReference type="InterPro" id="IPR000182">
    <property type="entry name" value="GNAT_dom"/>
</dbReference>
<comment type="similarity">
    <text evidence="3">Belongs to the acetyltransferase family. RimJ subfamily.</text>
</comment>
<gene>
    <name evidence="6" type="ORF">PO878_06800</name>
</gene>
<evidence type="ECO:0000313" key="6">
    <source>
        <dbReference type="EMBL" id="WCO68435.1"/>
    </source>
</evidence>
<dbReference type="KEGG" id="ima:PO878_06800"/>
<evidence type="ECO:0000313" key="7">
    <source>
        <dbReference type="Proteomes" id="UP001216390"/>
    </source>
</evidence>
<dbReference type="Proteomes" id="UP001216390">
    <property type="component" value="Chromosome"/>
</dbReference>
<evidence type="ECO:0000256" key="1">
    <source>
        <dbReference type="ARBA" id="ARBA00022679"/>
    </source>
</evidence>
<evidence type="ECO:0000256" key="2">
    <source>
        <dbReference type="ARBA" id="ARBA00023315"/>
    </source>
</evidence>
<sequence length="222" mass="25113">MRRDRTSGRAAPVPADGATGDPTARSGALFGRRVMLRPLVLSDFEAWREVRLRCHDWLTVWEPSRQPGSPDPTTDRDAFGVRCAARQRERALGTGHGFGVFHDGRLCGEINLNSIQRGPFQNAYVGYWIDQAVAGRGLMPEAVVVLSRFAFEELGLHRLQVSIIPRNQASRRIPEKLGLRDEGVALRYLEINGVWEDHVRYAITSEEWLERRDDLARAWLSP</sequence>
<keyword evidence="2" id="KW-0012">Acyltransferase</keyword>
<dbReference type="EMBL" id="CP116942">
    <property type="protein sequence ID" value="WCO68435.1"/>
    <property type="molecule type" value="Genomic_DNA"/>
</dbReference>
<name>A0AAE9Y7K3_9ACTN</name>
<accession>A0AAE9Y7K3</accession>
<dbReference type="SUPFAM" id="SSF55729">
    <property type="entry name" value="Acyl-CoA N-acyltransferases (Nat)"/>
    <property type="match status" value="1"/>
</dbReference>
<feature type="region of interest" description="Disordered" evidence="4">
    <location>
        <begin position="1"/>
        <end position="24"/>
    </location>
</feature>
<dbReference type="AlphaFoldDB" id="A0AAE9Y7K3"/>
<dbReference type="PANTHER" id="PTHR43792">
    <property type="entry name" value="GNAT FAMILY, PUTATIVE (AFU_ORTHOLOGUE AFUA_3G00765)-RELATED-RELATED"/>
    <property type="match status" value="1"/>
</dbReference>
<keyword evidence="7" id="KW-1185">Reference proteome</keyword>
<keyword evidence="1" id="KW-0808">Transferase</keyword>